<feature type="transmembrane region" description="Helical" evidence="2">
    <location>
        <begin position="30"/>
        <end position="56"/>
    </location>
</feature>
<feature type="transmembrane region" description="Helical" evidence="2">
    <location>
        <begin position="62"/>
        <end position="79"/>
    </location>
</feature>
<keyword evidence="2" id="KW-0472">Membrane</keyword>
<dbReference type="EMBL" id="BAAALM010000021">
    <property type="protein sequence ID" value="GAA1221137.1"/>
    <property type="molecule type" value="Genomic_DNA"/>
</dbReference>
<evidence type="ECO:0000313" key="4">
    <source>
        <dbReference type="Proteomes" id="UP001500467"/>
    </source>
</evidence>
<keyword evidence="2" id="KW-1133">Transmembrane helix</keyword>
<organism evidence="3 4">
    <name type="scientific">Prauserella alba</name>
    <dbReference type="NCBI Taxonomy" id="176898"/>
    <lineage>
        <taxon>Bacteria</taxon>
        <taxon>Bacillati</taxon>
        <taxon>Actinomycetota</taxon>
        <taxon>Actinomycetes</taxon>
        <taxon>Pseudonocardiales</taxon>
        <taxon>Pseudonocardiaceae</taxon>
        <taxon>Prauserella</taxon>
    </lineage>
</organism>
<evidence type="ECO:0008006" key="5">
    <source>
        <dbReference type="Google" id="ProtNLM"/>
    </source>
</evidence>
<evidence type="ECO:0000256" key="1">
    <source>
        <dbReference type="SAM" id="MobiDB-lite"/>
    </source>
</evidence>
<gene>
    <name evidence="3" type="ORF">GCM10009675_50010</name>
</gene>
<name>A0ABP4GD39_9PSEU</name>
<keyword evidence="4" id="KW-1185">Reference proteome</keyword>
<keyword evidence="2" id="KW-0812">Transmembrane</keyword>
<evidence type="ECO:0000313" key="3">
    <source>
        <dbReference type="EMBL" id="GAA1221137.1"/>
    </source>
</evidence>
<sequence>MAKSSARVRSRGARGDVMEMWQVPKQSWPAVLLGCVIRWRAELTLLTAVIVTLVWLGQNTNVVVMWLSTLGVVGLVFAIPHTRRFVVARFWCVLDRHRLRTCLRNAKIRTMNLDGALPFMLWARPTKTGERVWVWTRAGSSADDLEQVLGYIAPACFARDARITRVRSMSTLVAIELVRRDPLNNPRPIASPLARLGARMQGENVTAEGTEPITAATVTPLPVRTDDGQPASEAPAAAAAATKKATATKAKPAEQATKPVVVNGEDLSDYID</sequence>
<protein>
    <recommendedName>
        <fullName evidence="5">PH domain-containing protein</fullName>
    </recommendedName>
</protein>
<feature type="region of interest" description="Disordered" evidence="1">
    <location>
        <begin position="221"/>
        <end position="272"/>
    </location>
</feature>
<dbReference type="Proteomes" id="UP001500467">
    <property type="component" value="Unassembled WGS sequence"/>
</dbReference>
<reference evidence="4" key="1">
    <citation type="journal article" date="2019" name="Int. J. Syst. Evol. Microbiol.">
        <title>The Global Catalogue of Microorganisms (GCM) 10K type strain sequencing project: providing services to taxonomists for standard genome sequencing and annotation.</title>
        <authorList>
            <consortium name="The Broad Institute Genomics Platform"/>
            <consortium name="The Broad Institute Genome Sequencing Center for Infectious Disease"/>
            <person name="Wu L."/>
            <person name="Ma J."/>
        </authorList>
    </citation>
    <scope>NUCLEOTIDE SEQUENCE [LARGE SCALE GENOMIC DNA]</scope>
    <source>
        <strain evidence="4">JCM 13022</strain>
    </source>
</reference>
<feature type="compositionally biased region" description="Low complexity" evidence="1">
    <location>
        <begin position="229"/>
        <end position="259"/>
    </location>
</feature>
<accession>A0ABP4GD39</accession>
<proteinExistence type="predicted"/>
<comment type="caution">
    <text evidence="3">The sequence shown here is derived from an EMBL/GenBank/DDBJ whole genome shotgun (WGS) entry which is preliminary data.</text>
</comment>
<evidence type="ECO:0000256" key="2">
    <source>
        <dbReference type="SAM" id="Phobius"/>
    </source>
</evidence>